<evidence type="ECO:0000259" key="1">
    <source>
        <dbReference type="Pfam" id="PF10383"/>
    </source>
</evidence>
<dbReference type="OrthoDB" id="438224at2759"/>
<dbReference type="GO" id="GO:0033553">
    <property type="term" value="C:rDNA heterochromatin"/>
    <property type="evidence" value="ECO:0007669"/>
    <property type="project" value="TreeGrafter"/>
</dbReference>
<dbReference type="InterPro" id="IPR018839">
    <property type="entry name" value="Tscrpt-silencing_Clr2_C"/>
</dbReference>
<gene>
    <name evidence="2" type="ORF">POLS_LOCUS9421</name>
</gene>
<comment type="caution">
    <text evidence="2">The sequence shown here is derived from an EMBL/GenBank/DDBJ whole genome shotgun (WGS) entry which is preliminary data.</text>
</comment>
<dbReference type="GO" id="GO:0030466">
    <property type="term" value="P:silent mating-type cassette heterochromatin formation"/>
    <property type="evidence" value="ECO:0007669"/>
    <property type="project" value="TreeGrafter"/>
</dbReference>
<sequence length="563" mass="62615">MSHRMKPGRKPGRPARAIEQPSEYYRPKLILIQVSSHPTPSDVRLPADKDGPEYWKILVKKLKDRGQIDEEIQQRSNIDWFLTNEDLSDYFMKLVIDPAYVPRRGEIVLWIWSDLDGCLMNNPNTGVIEVLGDDNKWHGPPEWRAGVVTQTPIDEVHMVDIVDNPATSPEGLNSSGFRVETLPDPLGNDKSYSRQYSYVPLRNIKPFNSWQNFLRGLEREKVHPSIENALSVMSSWSLVQKFHAKGRSPSLSISCKGIFIGAELLAVHDTIRLKPQGYEYTPNKAKGTSEVTDVMVIEGISLHLADCVEDPDDEQLAQKYTALLIGKTFTTDRNRGVHGGAFGKIDPNPLSSEEATATFRQVGTSDYGPWYRMAEGKTCIISPDYVVGRCYEPLAAELMFGKHTFSYDLSGVMEGRNFSQQVDERIPLDNTWFWGDNRVETLGLTEINGTECGVSAFQRESPERWQALIKIAQGEGSAKLRKIAGIPTSAGRPKNKEVDAVSQSGFAGVASTSKMVSSAIGGITLDSSNDDSEMTDDDAAALQLTEFELARAVKSDSEDEDYA</sequence>
<dbReference type="PANTHER" id="PTHR38046">
    <property type="entry name" value="CRYPTIC LOCI REGULATOR 2"/>
    <property type="match status" value="1"/>
</dbReference>
<dbReference type="InterPro" id="IPR038986">
    <property type="entry name" value="Clr2"/>
</dbReference>
<dbReference type="GO" id="GO:0070824">
    <property type="term" value="C:SHREC complex"/>
    <property type="evidence" value="ECO:0007669"/>
    <property type="project" value="InterPro"/>
</dbReference>
<dbReference type="AlphaFoldDB" id="A0A9W4ICT7"/>
<name>A0A9W4ICT7_PENOL</name>
<dbReference type="Pfam" id="PF10383">
    <property type="entry name" value="Clr2"/>
    <property type="match status" value="1"/>
</dbReference>
<dbReference type="PANTHER" id="PTHR38046:SF1">
    <property type="entry name" value="CRYPTIC LOCI REGULATOR 2"/>
    <property type="match status" value="1"/>
</dbReference>
<protein>
    <recommendedName>
        <fullName evidence="1">Cryptic loci regulator 2 C-terminal domain-containing protein</fullName>
    </recommendedName>
</protein>
<evidence type="ECO:0000313" key="2">
    <source>
        <dbReference type="EMBL" id="CAG8278925.1"/>
    </source>
</evidence>
<organism evidence="2 3">
    <name type="scientific">Penicillium olsonii</name>
    <dbReference type="NCBI Taxonomy" id="99116"/>
    <lineage>
        <taxon>Eukaryota</taxon>
        <taxon>Fungi</taxon>
        <taxon>Dikarya</taxon>
        <taxon>Ascomycota</taxon>
        <taxon>Pezizomycotina</taxon>
        <taxon>Eurotiomycetes</taxon>
        <taxon>Eurotiomycetidae</taxon>
        <taxon>Eurotiales</taxon>
        <taxon>Aspergillaceae</taxon>
        <taxon>Penicillium</taxon>
    </lineage>
</organism>
<evidence type="ECO:0000313" key="3">
    <source>
        <dbReference type="Proteomes" id="UP001153618"/>
    </source>
</evidence>
<keyword evidence="3" id="KW-1185">Reference proteome</keyword>
<proteinExistence type="predicted"/>
<feature type="domain" description="Cryptic loci regulator 2 C-terminal" evidence="1">
    <location>
        <begin position="255"/>
        <end position="392"/>
    </location>
</feature>
<reference evidence="2" key="1">
    <citation type="submission" date="2021-07" db="EMBL/GenBank/DDBJ databases">
        <authorList>
            <person name="Branca A.L. A."/>
        </authorList>
    </citation>
    <scope>NUCLEOTIDE SEQUENCE</scope>
</reference>
<dbReference type="Proteomes" id="UP001153618">
    <property type="component" value="Unassembled WGS sequence"/>
</dbReference>
<dbReference type="GO" id="GO:0031934">
    <property type="term" value="C:mating-type region heterochromatin"/>
    <property type="evidence" value="ECO:0007669"/>
    <property type="project" value="TreeGrafter"/>
</dbReference>
<accession>A0A9W4ICT7</accession>
<dbReference type="EMBL" id="CAJVOS010000093">
    <property type="protein sequence ID" value="CAG8278925.1"/>
    <property type="molecule type" value="Genomic_DNA"/>
</dbReference>